<dbReference type="GeneID" id="9684876"/>
<proteinExistence type="predicted"/>
<feature type="compositionally biased region" description="Low complexity" evidence="1">
    <location>
        <begin position="573"/>
        <end position="592"/>
    </location>
</feature>
<gene>
    <name evidence="2" type="ORF">MICPUCDRAFT_58673</name>
</gene>
<name>C1MU55_MICPC</name>
<dbReference type="EMBL" id="GG663740">
    <property type="protein sequence ID" value="EEH56270.1"/>
    <property type="molecule type" value="Genomic_DNA"/>
</dbReference>
<feature type="compositionally biased region" description="Gly residues" evidence="1">
    <location>
        <begin position="609"/>
        <end position="619"/>
    </location>
</feature>
<dbReference type="AlphaFoldDB" id="C1MU55"/>
<feature type="compositionally biased region" description="Pro residues" evidence="1">
    <location>
        <begin position="485"/>
        <end position="504"/>
    </location>
</feature>
<keyword evidence="3" id="KW-1185">Reference proteome</keyword>
<accession>C1MU55</accession>
<protein>
    <submittedName>
        <fullName evidence="2">Predicted protein</fullName>
    </submittedName>
</protein>
<evidence type="ECO:0000256" key="1">
    <source>
        <dbReference type="SAM" id="MobiDB-lite"/>
    </source>
</evidence>
<dbReference type="Proteomes" id="UP000001876">
    <property type="component" value="Unassembled WGS sequence"/>
</dbReference>
<feature type="compositionally biased region" description="Low complexity" evidence="1">
    <location>
        <begin position="457"/>
        <end position="473"/>
    </location>
</feature>
<feature type="compositionally biased region" description="Gly residues" evidence="1">
    <location>
        <begin position="562"/>
        <end position="572"/>
    </location>
</feature>
<feature type="region of interest" description="Disordered" evidence="1">
    <location>
        <begin position="125"/>
        <end position="154"/>
    </location>
</feature>
<feature type="region of interest" description="Disordered" evidence="1">
    <location>
        <begin position="361"/>
        <end position="509"/>
    </location>
</feature>
<reference evidence="2 3" key="1">
    <citation type="journal article" date="2009" name="Science">
        <title>Green evolution and dynamic adaptations revealed by genomes of the marine picoeukaryotes Micromonas.</title>
        <authorList>
            <person name="Worden A.Z."/>
            <person name="Lee J.H."/>
            <person name="Mock T."/>
            <person name="Rouze P."/>
            <person name="Simmons M.P."/>
            <person name="Aerts A.L."/>
            <person name="Allen A.E."/>
            <person name="Cuvelier M.L."/>
            <person name="Derelle E."/>
            <person name="Everett M.V."/>
            <person name="Foulon E."/>
            <person name="Grimwood J."/>
            <person name="Gundlach H."/>
            <person name="Henrissat B."/>
            <person name="Napoli C."/>
            <person name="McDonald S.M."/>
            <person name="Parker M.S."/>
            <person name="Rombauts S."/>
            <person name="Salamov A."/>
            <person name="Von Dassow P."/>
            <person name="Badger J.H."/>
            <person name="Coutinho P.M."/>
            <person name="Demir E."/>
            <person name="Dubchak I."/>
            <person name="Gentemann C."/>
            <person name="Eikrem W."/>
            <person name="Gready J.E."/>
            <person name="John U."/>
            <person name="Lanier W."/>
            <person name="Lindquist E.A."/>
            <person name="Lucas S."/>
            <person name="Mayer K.F."/>
            <person name="Moreau H."/>
            <person name="Not F."/>
            <person name="Otillar R."/>
            <person name="Panaud O."/>
            <person name="Pangilinan J."/>
            <person name="Paulsen I."/>
            <person name="Piegu B."/>
            <person name="Poliakov A."/>
            <person name="Robbens S."/>
            <person name="Schmutz J."/>
            <person name="Toulza E."/>
            <person name="Wyss T."/>
            <person name="Zelensky A."/>
            <person name="Zhou K."/>
            <person name="Armbrust E.V."/>
            <person name="Bhattacharya D."/>
            <person name="Goodenough U.W."/>
            <person name="Van de Peer Y."/>
            <person name="Grigoriev I.V."/>
        </authorList>
    </citation>
    <scope>NUCLEOTIDE SEQUENCE [LARGE SCALE GENOMIC DNA]</scope>
    <source>
        <strain evidence="2 3">CCMP1545</strain>
    </source>
</reference>
<evidence type="ECO:0000313" key="2">
    <source>
        <dbReference type="EMBL" id="EEH56270.1"/>
    </source>
</evidence>
<dbReference type="OrthoDB" id="10685730at2759"/>
<dbReference type="RefSeq" id="XP_003059138.1">
    <property type="nucleotide sequence ID" value="XM_003059092.1"/>
</dbReference>
<dbReference type="KEGG" id="mpp:MICPUCDRAFT_58673"/>
<sequence length="647" mass="67388">MAMPTSTPAPHDKDPPLHDVADLRDAAAKPMGNVQSLLHRRLRALQKRSAKIERAVAKERDGGEIDDQQRELVAGAALTTSMLDEMTKLFDQCVGAIAADVRDAVADAKAREIATAREAIERLEKTSRDERRDAEARETRRERDEKRRAKEREGALRALEKRCEAAEKAARAANDRAAAAERALADAAAAAAAAAEKAKKATIARDPLPKRPNDADAVAAAVEDATREIITLLYYANAFDLSLPDVPPFSHALEREAALSYHADPRCRTHRSVTAEDLDALVALARAATTRAAADVGDGATQTQMMSHAEAIERCVALATSWVSSTNALPAPAWTSRARGVVDAVRGSGWNTLRPVMHGVGDVGGADGGDAMPMPPAAARQTGHHLAGGGREEKEGEDRASARPRARERERKPPAAAAAARSNGASPGTVLAAAPGQPAPEAFFSGMGGMGFLDMVQRQQQQQQQQRQGQQRGQRWRRPRRDEFAPPPRGFSPPARVPTPPPLLPTLSTVSSMDQYGFVAAISEGGDEHVGEGVGKKTAKRGGGGGKGEKRNANANANAARRGGGGGGGGGERAAVPAPAVPAPVVARTTTAPPGPGGGEKRKERGDRNGGGGRGGRGGGGEKKTARGGGGGSGGGGGRGGRGGERK</sequence>
<feature type="compositionally biased region" description="Basic and acidic residues" evidence="1">
    <location>
        <begin position="599"/>
        <end position="608"/>
    </location>
</feature>
<feature type="region of interest" description="Disordered" evidence="1">
    <location>
        <begin position="526"/>
        <end position="647"/>
    </location>
</feature>
<feature type="compositionally biased region" description="Basic and acidic residues" evidence="1">
    <location>
        <begin position="526"/>
        <end position="535"/>
    </location>
</feature>
<dbReference type="OMA" id="IFMTETS"/>
<feature type="compositionally biased region" description="Basic and acidic residues" evidence="1">
    <location>
        <begin position="390"/>
        <end position="413"/>
    </location>
</feature>
<evidence type="ECO:0000313" key="3">
    <source>
        <dbReference type="Proteomes" id="UP000001876"/>
    </source>
</evidence>
<feature type="compositionally biased region" description="Gly residues" evidence="1">
    <location>
        <begin position="627"/>
        <end position="641"/>
    </location>
</feature>
<organism evidence="3">
    <name type="scientific">Micromonas pusilla (strain CCMP1545)</name>
    <name type="common">Picoplanktonic green alga</name>
    <dbReference type="NCBI Taxonomy" id="564608"/>
    <lineage>
        <taxon>Eukaryota</taxon>
        <taxon>Viridiplantae</taxon>
        <taxon>Chlorophyta</taxon>
        <taxon>Mamiellophyceae</taxon>
        <taxon>Mamiellales</taxon>
        <taxon>Mamiellaceae</taxon>
        <taxon>Micromonas</taxon>
    </lineage>
</organism>